<keyword evidence="3" id="KW-0540">Nuclease</keyword>
<comment type="similarity">
    <text evidence="1 3">Belongs to the PemK/MazF family.</text>
</comment>
<keyword evidence="3" id="KW-0378">Hydrolase</keyword>
<dbReference type="InterPro" id="IPR003477">
    <property type="entry name" value="PemK-like"/>
</dbReference>
<evidence type="ECO:0000256" key="3">
    <source>
        <dbReference type="PIRNR" id="PIRNR033490"/>
    </source>
</evidence>
<organism evidence="4 5">
    <name type="scientific">Floridaenema evergladense BLCC-F167</name>
    <dbReference type="NCBI Taxonomy" id="3153639"/>
    <lineage>
        <taxon>Bacteria</taxon>
        <taxon>Bacillati</taxon>
        <taxon>Cyanobacteriota</taxon>
        <taxon>Cyanophyceae</taxon>
        <taxon>Oscillatoriophycideae</taxon>
        <taxon>Aerosakkonematales</taxon>
        <taxon>Aerosakkonemataceae</taxon>
        <taxon>Floridanema</taxon>
        <taxon>Floridanema evergladense</taxon>
    </lineage>
</organism>
<protein>
    <recommendedName>
        <fullName evidence="3">mRNA interferase</fullName>
        <ecNumber evidence="3">3.1.-.-</ecNumber>
    </recommendedName>
</protein>
<proteinExistence type="inferred from homology"/>
<accession>A0ABV4WKI5</accession>
<dbReference type="Gene3D" id="2.30.30.110">
    <property type="match status" value="1"/>
</dbReference>
<comment type="function">
    <text evidence="3">Toxic component of a type II toxin-antitoxin (TA) system.</text>
</comment>
<comment type="caution">
    <text evidence="4">The sequence shown here is derived from an EMBL/GenBank/DDBJ whole genome shotgun (WGS) entry which is preliminary data.</text>
</comment>
<dbReference type="SUPFAM" id="SSF50118">
    <property type="entry name" value="Cell growth inhibitor/plasmid maintenance toxic component"/>
    <property type="match status" value="1"/>
</dbReference>
<reference evidence="4 5" key="1">
    <citation type="submission" date="2024-09" db="EMBL/GenBank/DDBJ databases">
        <title>Floridaenema gen nov. (Aerosakkonemataceae, Aerosakkonematales ord. nov., Cyanobacteria) from benthic tropical and subtropical fresh waters, with the description of four new species.</title>
        <authorList>
            <person name="Moretto J.A."/>
            <person name="Berthold D.E."/>
            <person name="Lefler F.W."/>
            <person name="Huang I.-S."/>
            <person name="Laughinghouse H. IV."/>
        </authorList>
    </citation>
    <scope>NUCLEOTIDE SEQUENCE [LARGE SCALE GENOMIC DNA]</scope>
    <source>
        <strain evidence="4 5">BLCC-F167</strain>
    </source>
</reference>
<sequence length="115" mass="12554">MTSIKPSRGDIWLVDLNPTKGREQAGKRPCLVVSVDLFNQGASGLAVVLPITSKDKGIPFHVEINPPEGGLIQKSFIKCEDVRSISVERLSQKLGIVSATTMNMVEERLRILLGL</sequence>
<evidence type="ECO:0000256" key="1">
    <source>
        <dbReference type="ARBA" id="ARBA00007521"/>
    </source>
</evidence>
<gene>
    <name evidence="4" type="ORF">ACE1CA_13640</name>
</gene>
<dbReference type="Proteomes" id="UP001576780">
    <property type="component" value="Unassembled WGS sequence"/>
</dbReference>
<keyword evidence="3" id="KW-0255">Endonuclease</keyword>
<dbReference type="RefSeq" id="WP_413266657.1">
    <property type="nucleotide sequence ID" value="NZ_JBHFNT010000116.1"/>
</dbReference>
<keyword evidence="5" id="KW-1185">Reference proteome</keyword>
<dbReference type="InterPro" id="IPR011067">
    <property type="entry name" value="Plasmid_toxin/cell-grow_inhib"/>
</dbReference>
<dbReference type="PANTHER" id="PTHR33988:SF1">
    <property type="entry name" value="ENDORIBONUCLEASE MAZF7-RELATED"/>
    <property type="match status" value="1"/>
</dbReference>
<evidence type="ECO:0000313" key="5">
    <source>
        <dbReference type="Proteomes" id="UP001576780"/>
    </source>
</evidence>
<dbReference type="PANTHER" id="PTHR33988">
    <property type="entry name" value="ENDORIBONUCLEASE MAZF-RELATED"/>
    <property type="match status" value="1"/>
</dbReference>
<name>A0ABV4WKI5_9CYAN</name>
<dbReference type="PIRSF" id="PIRSF033490">
    <property type="entry name" value="MazF"/>
    <property type="match status" value="1"/>
</dbReference>
<dbReference type="Pfam" id="PF02452">
    <property type="entry name" value="PemK_toxin"/>
    <property type="match status" value="1"/>
</dbReference>
<keyword evidence="2" id="KW-1277">Toxin-antitoxin system</keyword>
<dbReference type="EC" id="3.1.-.-" evidence="3"/>
<evidence type="ECO:0000256" key="2">
    <source>
        <dbReference type="ARBA" id="ARBA00022649"/>
    </source>
</evidence>
<dbReference type="EMBL" id="JBHFNT010000116">
    <property type="protein sequence ID" value="MFB2835570.1"/>
    <property type="molecule type" value="Genomic_DNA"/>
</dbReference>
<evidence type="ECO:0000313" key="4">
    <source>
        <dbReference type="EMBL" id="MFB2835570.1"/>
    </source>
</evidence>